<evidence type="ECO:0000256" key="1">
    <source>
        <dbReference type="ARBA" id="ARBA00004186"/>
    </source>
</evidence>
<feature type="compositionally biased region" description="Basic and acidic residues" evidence="10">
    <location>
        <begin position="564"/>
        <end position="576"/>
    </location>
</feature>
<dbReference type="KEGG" id="acan:ACA1_002740"/>
<dbReference type="GO" id="GO:0005524">
    <property type="term" value="F:ATP binding"/>
    <property type="evidence" value="ECO:0007669"/>
    <property type="project" value="UniProtKB-UniRule"/>
</dbReference>
<evidence type="ECO:0000256" key="7">
    <source>
        <dbReference type="ARBA" id="ARBA00023212"/>
    </source>
</evidence>
<dbReference type="Gene3D" id="3.40.850.10">
    <property type="entry name" value="Kinesin motor domain"/>
    <property type="match status" value="1"/>
</dbReference>
<dbReference type="GO" id="GO:0008574">
    <property type="term" value="F:plus-end-directed microtubule motor activity"/>
    <property type="evidence" value="ECO:0007669"/>
    <property type="project" value="TreeGrafter"/>
</dbReference>
<dbReference type="OrthoDB" id="123929at2759"/>
<dbReference type="GO" id="GO:0051231">
    <property type="term" value="P:spindle elongation"/>
    <property type="evidence" value="ECO:0007669"/>
    <property type="project" value="TreeGrafter"/>
</dbReference>
<dbReference type="InterPro" id="IPR047149">
    <property type="entry name" value="KIF11-like"/>
</dbReference>
<sequence>MTPLRASFTPMKRAKKYEIGEQKELIDVFLRVRPVSEGQKSMLIDSTTTSIVVPTKDRTEQTTFSFNEVFTEDANQEKVFERVAQPLVTDFLESDRNCFLFAYGNSNAGKTYTIYGQDEEEGILPRVVKQILAQVRPQLRKKQMFLLASFVEVYGESFYDLLNQREKLKLKEAANDKGTYFGGVSEQPIGTMEAATQVVEQGLKNRQVAGTQLNHDSSRSHSLFTIKLVKINPGYTLEMVRNKAPNCTTTVQFCIVDLAGSERAKRTQNTGTRLKEAGHINNALMTFRKCVDAIVAIQRGATNIVIPYRESKLTQAVRDFFIGQAKGRMIINISPAEEDFDETIPVLDFANTAKEVSTNMKRAGRVPATPMSVARPAAPSAELGNARGTIEELTRKLEEMHQRLYDKDVELANKEMEVRDECTSVMAKRLQEMEVMGRESVERARAFAEDKYEQKIAILSQFIQFQDSQPQQPTQSTKPALEELAAQMDANHWKCQYKELEQTVAAKDKTIKSLQIQLMDMEKYRKELKSCQAQLAELRKGTATVGQSTPTRLSPIPTIVVTPPKEDTVTDLRSEETLSDDDAFQQSSKRAGTAKRGAAAHDSPYESKTAKRKRDGQQKTRKHVSDDSSDDSNVESASEDEKETRKPKKAVKKVAKTAAKKTAAKKATKAPAKKKRKSEESVSDEMDEEEQASSDDEEASSSGQKHKKGGGTLIRQKAKQASNLFRDAFTPEKRLKKKIEESPLKLMEDSFDKENAPSKVKPATVAKRTLGRRTKLVN</sequence>
<reference evidence="12 13" key="1">
    <citation type="journal article" date="2013" name="Genome Biol.">
        <title>Genome of Acanthamoeba castellanii highlights extensive lateral gene transfer and early evolution of tyrosine kinase signaling.</title>
        <authorList>
            <person name="Clarke M."/>
            <person name="Lohan A.J."/>
            <person name="Liu B."/>
            <person name="Lagkouvardos I."/>
            <person name="Roy S."/>
            <person name="Zafar N."/>
            <person name="Bertelli C."/>
            <person name="Schilde C."/>
            <person name="Kianianmomeni A."/>
            <person name="Burglin T.R."/>
            <person name="Frech C."/>
            <person name="Turcotte B."/>
            <person name="Kopec K.O."/>
            <person name="Synnott J.M."/>
            <person name="Choo C."/>
            <person name="Paponov I."/>
            <person name="Finkler A."/>
            <person name="Soon Heng Tan C."/>
            <person name="Hutchins A.P."/>
            <person name="Weinmeier T."/>
            <person name="Rattei T."/>
            <person name="Chu J.S."/>
            <person name="Gimenez G."/>
            <person name="Irimia M."/>
            <person name="Rigden D.J."/>
            <person name="Fitzpatrick D.A."/>
            <person name="Lorenzo-Morales J."/>
            <person name="Bateman A."/>
            <person name="Chiu C.H."/>
            <person name="Tang P."/>
            <person name="Hegemann P."/>
            <person name="Fromm H."/>
            <person name="Raoult D."/>
            <person name="Greub G."/>
            <person name="Miranda-Saavedra D."/>
            <person name="Chen N."/>
            <person name="Nash P."/>
            <person name="Ginger M.L."/>
            <person name="Horn M."/>
            <person name="Schaap P."/>
            <person name="Caler L."/>
            <person name="Loftus B."/>
        </authorList>
    </citation>
    <scope>NUCLEOTIDE SEQUENCE [LARGE SCALE GENOMIC DNA]</scope>
    <source>
        <strain evidence="12 13">Neff</strain>
    </source>
</reference>
<keyword evidence="2" id="KW-0813">Transport</keyword>
<dbReference type="OMA" id="HANEPGH"/>
<feature type="region of interest" description="Disordered" evidence="10">
    <location>
        <begin position="540"/>
        <end position="726"/>
    </location>
</feature>
<feature type="compositionally biased region" description="Basic and acidic residues" evidence="10">
    <location>
        <begin position="603"/>
        <end position="626"/>
    </location>
</feature>
<evidence type="ECO:0000256" key="4">
    <source>
        <dbReference type="ARBA" id="ARBA00022553"/>
    </source>
</evidence>
<feature type="compositionally biased region" description="Acidic residues" evidence="10">
    <location>
        <begin position="627"/>
        <end position="641"/>
    </location>
</feature>
<dbReference type="AlphaFoldDB" id="L8GHM5"/>
<feature type="compositionally biased region" description="Acidic residues" evidence="10">
    <location>
        <begin position="681"/>
        <end position="699"/>
    </location>
</feature>
<evidence type="ECO:0000256" key="3">
    <source>
        <dbReference type="ARBA" id="ARBA00022490"/>
    </source>
</evidence>
<keyword evidence="5 9" id="KW-0175">Coiled coil</keyword>
<dbReference type="PANTHER" id="PTHR47970:SF29">
    <property type="entry name" value="KINESIN FAMILY MEMBER 20B"/>
    <property type="match status" value="1"/>
</dbReference>
<dbReference type="GO" id="GO:0005876">
    <property type="term" value="C:spindle microtubule"/>
    <property type="evidence" value="ECO:0007669"/>
    <property type="project" value="TreeGrafter"/>
</dbReference>
<dbReference type="GeneID" id="14912746"/>
<keyword evidence="7" id="KW-0206">Cytoskeleton</keyword>
<dbReference type="GO" id="GO:0072686">
    <property type="term" value="C:mitotic spindle"/>
    <property type="evidence" value="ECO:0007669"/>
    <property type="project" value="TreeGrafter"/>
</dbReference>
<dbReference type="STRING" id="1257118.L8GHM5"/>
<dbReference type="PANTHER" id="PTHR47970">
    <property type="entry name" value="KINESIN-LIKE PROTEIN KIF11"/>
    <property type="match status" value="1"/>
</dbReference>
<dbReference type="Pfam" id="PF00225">
    <property type="entry name" value="Kinesin"/>
    <property type="match status" value="1"/>
</dbReference>
<organism evidence="12 13">
    <name type="scientific">Acanthamoeba castellanii (strain ATCC 30010 / Neff)</name>
    <dbReference type="NCBI Taxonomy" id="1257118"/>
    <lineage>
        <taxon>Eukaryota</taxon>
        <taxon>Amoebozoa</taxon>
        <taxon>Discosea</taxon>
        <taxon>Longamoebia</taxon>
        <taxon>Centramoebida</taxon>
        <taxon>Acanthamoebidae</taxon>
        <taxon>Acanthamoeba</taxon>
    </lineage>
</organism>
<dbReference type="PROSITE" id="PS50067">
    <property type="entry name" value="KINESIN_MOTOR_2"/>
    <property type="match status" value="1"/>
</dbReference>
<dbReference type="InterPro" id="IPR036961">
    <property type="entry name" value="Kinesin_motor_dom_sf"/>
</dbReference>
<dbReference type="GO" id="GO:0007018">
    <property type="term" value="P:microtubule-based movement"/>
    <property type="evidence" value="ECO:0007669"/>
    <property type="project" value="InterPro"/>
</dbReference>
<evidence type="ECO:0000256" key="5">
    <source>
        <dbReference type="ARBA" id="ARBA00023054"/>
    </source>
</evidence>
<dbReference type="GO" id="GO:0008017">
    <property type="term" value="F:microtubule binding"/>
    <property type="evidence" value="ECO:0007669"/>
    <property type="project" value="InterPro"/>
</dbReference>
<evidence type="ECO:0000256" key="9">
    <source>
        <dbReference type="SAM" id="Coils"/>
    </source>
</evidence>
<protein>
    <submittedName>
        <fullName evidence="12">Kinesin motor domain containing protein</fullName>
    </submittedName>
</protein>
<evidence type="ECO:0000256" key="2">
    <source>
        <dbReference type="ARBA" id="ARBA00022448"/>
    </source>
</evidence>
<feature type="compositionally biased region" description="Basic residues" evidence="10">
    <location>
        <begin position="645"/>
        <end position="676"/>
    </location>
</feature>
<dbReference type="Proteomes" id="UP000011083">
    <property type="component" value="Unassembled WGS sequence"/>
</dbReference>
<evidence type="ECO:0000256" key="8">
    <source>
        <dbReference type="PROSITE-ProRule" id="PRU00283"/>
    </source>
</evidence>
<feature type="domain" description="Kinesin motor" evidence="11">
    <location>
        <begin position="25"/>
        <end position="356"/>
    </location>
</feature>
<feature type="binding site" evidence="8">
    <location>
        <begin position="104"/>
        <end position="111"/>
    </location>
    <ligand>
        <name>ATP</name>
        <dbReference type="ChEBI" id="CHEBI:30616"/>
    </ligand>
</feature>
<dbReference type="PRINTS" id="PR00380">
    <property type="entry name" value="KINESINHEAVY"/>
</dbReference>
<dbReference type="VEuPathDB" id="AmoebaDB:ACA1_002740"/>
<dbReference type="SMART" id="SM00129">
    <property type="entry name" value="KISc"/>
    <property type="match status" value="1"/>
</dbReference>
<evidence type="ECO:0000259" key="11">
    <source>
        <dbReference type="PROSITE" id="PS50067"/>
    </source>
</evidence>
<accession>L8GHM5</accession>
<name>L8GHM5_ACACF</name>
<evidence type="ECO:0000256" key="6">
    <source>
        <dbReference type="ARBA" id="ARBA00023175"/>
    </source>
</evidence>
<dbReference type="InterPro" id="IPR027417">
    <property type="entry name" value="P-loop_NTPase"/>
</dbReference>
<dbReference type="RefSeq" id="XP_004334266.1">
    <property type="nucleotide sequence ID" value="XM_004334218.1"/>
</dbReference>
<keyword evidence="3" id="KW-0963">Cytoplasm</keyword>
<keyword evidence="8" id="KW-0067">ATP-binding</keyword>
<dbReference type="InterPro" id="IPR001752">
    <property type="entry name" value="Kinesin_motor_dom"/>
</dbReference>
<dbReference type="GO" id="GO:0005634">
    <property type="term" value="C:nucleus"/>
    <property type="evidence" value="ECO:0007669"/>
    <property type="project" value="TreeGrafter"/>
</dbReference>
<keyword evidence="4" id="KW-0597">Phosphoprotein</keyword>
<proteinExistence type="inferred from homology"/>
<dbReference type="EMBL" id="KB008121">
    <property type="protein sequence ID" value="ELR12253.1"/>
    <property type="molecule type" value="Genomic_DNA"/>
</dbReference>
<gene>
    <name evidence="12" type="ORF">ACA1_002740</name>
</gene>
<keyword evidence="8" id="KW-0547">Nucleotide-binding</keyword>
<dbReference type="GO" id="GO:0090307">
    <property type="term" value="P:mitotic spindle assembly"/>
    <property type="evidence" value="ECO:0007669"/>
    <property type="project" value="TreeGrafter"/>
</dbReference>
<keyword evidence="6 8" id="KW-0505">Motor protein</keyword>
<evidence type="ECO:0000313" key="13">
    <source>
        <dbReference type="Proteomes" id="UP000011083"/>
    </source>
</evidence>
<comment type="similarity">
    <text evidence="8">Belongs to the TRAFAC class myosin-kinesin ATPase superfamily. Kinesin family.</text>
</comment>
<evidence type="ECO:0000313" key="12">
    <source>
        <dbReference type="EMBL" id="ELR12253.1"/>
    </source>
</evidence>
<comment type="subcellular location">
    <subcellularLocation>
        <location evidence="1">Cytoplasm</location>
        <location evidence="1">Cytoskeleton</location>
        <location evidence="1">Spindle</location>
    </subcellularLocation>
</comment>
<evidence type="ECO:0000256" key="10">
    <source>
        <dbReference type="SAM" id="MobiDB-lite"/>
    </source>
</evidence>
<feature type="coiled-coil region" evidence="9">
    <location>
        <begin position="383"/>
        <end position="410"/>
    </location>
</feature>
<dbReference type="SUPFAM" id="SSF52540">
    <property type="entry name" value="P-loop containing nucleoside triphosphate hydrolases"/>
    <property type="match status" value="1"/>
</dbReference>
<keyword evidence="13" id="KW-1185">Reference proteome</keyword>